<evidence type="ECO:0000256" key="6">
    <source>
        <dbReference type="ARBA" id="ARBA00022833"/>
    </source>
</evidence>
<keyword evidence="15" id="KW-1185">Reference proteome</keyword>
<gene>
    <name evidence="14" type="ORF">GCM10009863_44510</name>
</gene>
<feature type="region of interest" description="Disordered" evidence="11">
    <location>
        <begin position="1"/>
        <end position="21"/>
    </location>
</feature>
<feature type="domain" description="Peptidase M48" evidence="13">
    <location>
        <begin position="111"/>
        <end position="331"/>
    </location>
</feature>
<evidence type="ECO:0000256" key="12">
    <source>
        <dbReference type="SAM" id="Phobius"/>
    </source>
</evidence>
<dbReference type="EMBL" id="BAAARJ010000014">
    <property type="protein sequence ID" value="GAA2625014.1"/>
    <property type="molecule type" value="Genomic_DNA"/>
</dbReference>
<comment type="similarity">
    <text evidence="10">Belongs to the peptidase M48 family.</text>
</comment>
<keyword evidence="7 12" id="KW-1133">Transmembrane helix</keyword>
<evidence type="ECO:0000256" key="1">
    <source>
        <dbReference type="ARBA" id="ARBA00022475"/>
    </source>
</evidence>
<sequence length="337" mass="36637">MTPQQDSPYQPPAQADADSHHPHEMTFERRRIHLSAHHRGADVTAWGSLLLHLPHAVFSLVVVFLVSLLFEGLEPFVVGGWLLSGVLVFHKPTESVIARRFLHLRRPTNEERQRLEPVWREVTARAGVDEHGYVLWIEESDELNAMAAAGHIVGVTRYATESIPSGHLAAVLAHELGHHVGGHSWASLLGYWYSLPGRVTATLLRRALKPALRCSLSSVAGALLFLAALCALATVALRSLHGLPLLLLGVPYLLAAVGRRSELRADRHAAGLGFAPMLAEVLSTTGPTEAGKAPRAAFTSRPGSARRSQAGGFAGLLATHPDPHTRLHHLQPYLDRT</sequence>
<evidence type="ECO:0000256" key="5">
    <source>
        <dbReference type="ARBA" id="ARBA00022801"/>
    </source>
</evidence>
<keyword evidence="9 12" id="KW-0472">Membrane</keyword>
<reference evidence="14 15" key="1">
    <citation type="journal article" date="2019" name="Int. J. Syst. Evol. Microbiol.">
        <title>The Global Catalogue of Microorganisms (GCM) 10K type strain sequencing project: providing services to taxonomists for standard genome sequencing and annotation.</title>
        <authorList>
            <consortium name="The Broad Institute Genomics Platform"/>
            <consortium name="The Broad Institute Genome Sequencing Center for Infectious Disease"/>
            <person name="Wu L."/>
            <person name="Ma J."/>
        </authorList>
    </citation>
    <scope>NUCLEOTIDE SEQUENCE [LARGE SCALE GENOMIC DNA]</scope>
    <source>
        <strain evidence="14 15">JCM 16373</strain>
    </source>
</reference>
<dbReference type="Gene3D" id="3.30.2010.10">
    <property type="entry name" value="Metalloproteases ('zincins'), catalytic domain"/>
    <property type="match status" value="1"/>
</dbReference>
<dbReference type="PANTHER" id="PTHR43221">
    <property type="entry name" value="PROTEASE HTPX"/>
    <property type="match status" value="1"/>
</dbReference>
<comment type="cofactor">
    <cofactor evidence="10">
        <name>Zn(2+)</name>
        <dbReference type="ChEBI" id="CHEBI:29105"/>
    </cofactor>
    <text evidence="10">Binds 1 zinc ion per subunit.</text>
</comment>
<feature type="region of interest" description="Disordered" evidence="11">
    <location>
        <begin position="286"/>
        <end position="307"/>
    </location>
</feature>
<evidence type="ECO:0000256" key="9">
    <source>
        <dbReference type="ARBA" id="ARBA00023136"/>
    </source>
</evidence>
<keyword evidence="5 10" id="KW-0378">Hydrolase</keyword>
<evidence type="ECO:0000313" key="14">
    <source>
        <dbReference type="EMBL" id="GAA2625014.1"/>
    </source>
</evidence>
<dbReference type="InterPro" id="IPR050083">
    <property type="entry name" value="HtpX_protease"/>
</dbReference>
<dbReference type="Proteomes" id="UP001501447">
    <property type="component" value="Unassembled WGS sequence"/>
</dbReference>
<keyword evidence="8 10" id="KW-0482">Metalloprotease</keyword>
<proteinExistence type="inferred from homology"/>
<evidence type="ECO:0000256" key="7">
    <source>
        <dbReference type="ARBA" id="ARBA00022989"/>
    </source>
</evidence>
<feature type="transmembrane region" description="Helical" evidence="12">
    <location>
        <begin position="76"/>
        <end position="97"/>
    </location>
</feature>
<comment type="caution">
    <text evidence="14">The sequence shown here is derived from an EMBL/GenBank/DDBJ whole genome shotgun (WGS) entry which is preliminary data.</text>
</comment>
<dbReference type="Pfam" id="PF01435">
    <property type="entry name" value="Peptidase_M48"/>
    <property type="match status" value="1"/>
</dbReference>
<name>A0ABN3QFA0_9ACTN</name>
<dbReference type="InterPro" id="IPR001915">
    <property type="entry name" value="Peptidase_M48"/>
</dbReference>
<organism evidence="14 15">
    <name type="scientific">Streptomyces axinellae</name>
    <dbReference type="NCBI Taxonomy" id="552788"/>
    <lineage>
        <taxon>Bacteria</taxon>
        <taxon>Bacillati</taxon>
        <taxon>Actinomycetota</taxon>
        <taxon>Actinomycetes</taxon>
        <taxon>Kitasatosporales</taxon>
        <taxon>Streptomycetaceae</taxon>
        <taxon>Streptomyces</taxon>
    </lineage>
</organism>
<feature type="transmembrane region" description="Helical" evidence="12">
    <location>
        <begin position="214"/>
        <end position="235"/>
    </location>
</feature>
<keyword evidence="6 10" id="KW-0862">Zinc</keyword>
<dbReference type="PANTHER" id="PTHR43221:SF2">
    <property type="entry name" value="PROTEASE HTPX HOMOLOG"/>
    <property type="match status" value="1"/>
</dbReference>
<keyword evidence="3 12" id="KW-0812">Transmembrane</keyword>
<evidence type="ECO:0000256" key="8">
    <source>
        <dbReference type="ARBA" id="ARBA00023049"/>
    </source>
</evidence>
<keyword evidence="2 10" id="KW-0645">Protease</keyword>
<accession>A0ABN3QFA0</accession>
<evidence type="ECO:0000313" key="15">
    <source>
        <dbReference type="Proteomes" id="UP001501447"/>
    </source>
</evidence>
<feature type="region of interest" description="Disordered" evidence="11">
    <location>
        <begin position="318"/>
        <end position="337"/>
    </location>
</feature>
<feature type="transmembrane region" description="Helical" evidence="12">
    <location>
        <begin position="241"/>
        <end position="258"/>
    </location>
</feature>
<evidence type="ECO:0000256" key="2">
    <source>
        <dbReference type="ARBA" id="ARBA00022670"/>
    </source>
</evidence>
<evidence type="ECO:0000259" key="13">
    <source>
        <dbReference type="Pfam" id="PF01435"/>
    </source>
</evidence>
<evidence type="ECO:0000256" key="4">
    <source>
        <dbReference type="ARBA" id="ARBA00022723"/>
    </source>
</evidence>
<feature type="transmembrane region" description="Helical" evidence="12">
    <location>
        <begin position="49"/>
        <end position="70"/>
    </location>
</feature>
<dbReference type="RefSeq" id="WP_344568090.1">
    <property type="nucleotide sequence ID" value="NZ_BAAARJ010000014.1"/>
</dbReference>
<protein>
    <recommendedName>
        <fullName evidence="13">Peptidase M48 domain-containing protein</fullName>
    </recommendedName>
</protein>
<keyword evidence="1" id="KW-1003">Cell membrane</keyword>
<keyword evidence="4" id="KW-0479">Metal-binding</keyword>
<evidence type="ECO:0000256" key="3">
    <source>
        <dbReference type="ARBA" id="ARBA00022692"/>
    </source>
</evidence>
<evidence type="ECO:0000256" key="10">
    <source>
        <dbReference type="RuleBase" id="RU003983"/>
    </source>
</evidence>
<evidence type="ECO:0000256" key="11">
    <source>
        <dbReference type="SAM" id="MobiDB-lite"/>
    </source>
</evidence>